<feature type="region of interest" description="Disordered" evidence="1">
    <location>
        <begin position="1"/>
        <end position="113"/>
    </location>
</feature>
<dbReference type="InParanoid" id="A0A5C3NLK5"/>
<dbReference type="AlphaFoldDB" id="A0A5C3NLK5"/>
<name>A0A5C3NLK5_9APHY</name>
<feature type="non-terminal residue" evidence="2">
    <location>
        <position position="113"/>
    </location>
</feature>
<evidence type="ECO:0000313" key="2">
    <source>
        <dbReference type="EMBL" id="TFK77577.1"/>
    </source>
</evidence>
<keyword evidence="3" id="KW-1185">Reference proteome</keyword>
<proteinExistence type="predicted"/>
<protein>
    <submittedName>
        <fullName evidence="2">Uncharacterized protein</fullName>
    </submittedName>
</protein>
<dbReference type="Proteomes" id="UP000308197">
    <property type="component" value="Unassembled WGS sequence"/>
</dbReference>
<evidence type="ECO:0000313" key="3">
    <source>
        <dbReference type="Proteomes" id="UP000308197"/>
    </source>
</evidence>
<sequence length="113" mass="11795">MADNDPAPLSASSSRHSHVEDGSPARSFSPPSPSQLNFRGAATTATSSAVPPLPATQSNPDSSAPTPGAEDTRNKDPTYDILVTPLRDTCSPFAYDPATDKQRGPYLIGHSAM</sequence>
<evidence type="ECO:0000256" key="1">
    <source>
        <dbReference type="SAM" id="MobiDB-lite"/>
    </source>
</evidence>
<organism evidence="2 3">
    <name type="scientific">Polyporus arcularius HHB13444</name>
    <dbReference type="NCBI Taxonomy" id="1314778"/>
    <lineage>
        <taxon>Eukaryota</taxon>
        <taxon>Fungi</taxon>
        <taxon>Dikarya</taxon>
        <taxon>Basidiomycota</taxon>
        <taxon>Agaricomycotina</taxon>
        <taxon>Agaricomycetes</taxon>
        <taxon>Polyporales</taxon>
        <taxon>Polyporaceae</taxon>
        <taxon>Polyporus</taxon>
    </lineage>
</organism>
<gene>
    <name evidence="2" type="ORF">K466DRAFT_608013</name>
</gene>
<dbReference type="EMBL" id="ML213467">
    <property type="protein sequence ID" value="TFK77577.1"/>
    <property type="molecule type" value="Genomic_DNA"/>
</dbReference>
<feature type="compositionally biased region" description="Low complexity" evidence="1">
    <location>
        <begin position="41"/>
        <end position="50"/>
    </location>
</feature>
<reference evidence="2 3" key="1">
    <citation type="journal article" date="2019" name="Nat. Ecol. Evol.">
        <title>Megaphylogeny resolves global patterns of mushroom evolution.</title>
        <authorList>
            <person name="Varga T."/>
            <person name="Krizsan K."/>
            <person name="Foldi C."/>
            <person name="Dima B."/>
            <person name="Sanchez-Garcia M."/>
            <person name="Sanchez-Ramirez S."/>
            <person name="Szollosi G.J."/>
            <person name="Szarkandi J.G."/>
            <person name="Papp V."/>
            <person name="Albert L."/>
            <person name="Andreopoulos W."/>
            <person name="Angelini C."/>
            <person name="Antonin V."/>
            <person name="Barry K.W."/>
            <person name="Bougher N.L."/>
            <person name="Buchanan P."/>
            <person name="Buyck B."/>
            <person name="Bense V."/>
            <person name="Catcheside P."/>
            <person name="Chovatia M."/>
            <person name="Cooper J."/>
            <person name="Damon W."/>
            <person name="Desjardin D."/>
            <person name="Finy P."/>
            <person name="Geml J."/>
            <person name="Haridas S."/>
            <person name="Hughes K."/>
            <person name="Justo A."/>
            <person name="Karasinski D."/>
            <person name="Kautmanova I."/>
            <person name="Kiss B."/>
            <person name="Kocsube S."/>
            <person name="Kotiranta H."/>
            <person name="LaButti K.M."/>
            <person name="Lechner B.E."/>
            <person name="Liimatainen K."/>
            <person name="Lipzen A."/>
            <person name="Lukacs Z."/>
            <person name="Mihaltcheva S."/>
            <person name="Morgado L.N."/>
            <person name="Niskanen T."/>
            <person name="Noordeloos M.E."/>
            <person name="Ohm R.A."/>
            <person name="Ortiz-Santana B."/>
            <person name="Ovrebo C."/>
            <person name="Racz N."/>
            <person name="Riley R."/>
            <person name="Savchenko A."/>
            <person name="Shiryaev A."/>
            <person name="Soop K."/>
            <person name="Spirin V."/>
            <person name="Szebenyi C."/>
            <person name="Tomsovsky M."/>
            <person name="Tulloss R.E."/>
            <person name="Uehling J."/>
            <person name="Grigoriev I.V."/>
            <person name="Vagvolgyi C."/>
            <person name="Papp T."/>
            <person name="Martin F.M."/>
            <person name="Miettinen O."/>
            <person name="Hibbett D.S."/>
            <person name="Nagy L.G."/>
        </authorList>
    </citation>
    <scope>NUCLEOTIDE SEQUENCE [LARGE SCALE GENOMIC DNA]</scope>
    <source>
        <strain evidence="2 3">HHB13444</strain>
    </source>
</reference>
<accession>A0A5C3NLK5</accession>